<accession>A0A2S3ZQR5</accession>
<dbReference type="InterPro" id="IPR010994">
    <property type="entry name" value="RuvA_2-like"/>
</dbReference>
<organism evidence="1 2">
    <name type="scientific">Cryobacterium zongtaii</name>
    <dbReference type="NCBI Taxonomy" id="1259217"/>
    <lineage>
        <taxon>Bacteria</taxon>
        <taxon>Bacillati</taxon>
        <taxon>Actinomycetota</taxon>
        <taxon>Actinomycetes</taxon>
        <taxon>Micrococcales</taxon>
        <taxon>Microbacteriaceae</taxon>
        <taxon>Cryobacterium</taxon>
    </lineage>
</organism>
<sequence length="49" mass="5379">MTSVWPAAMAQRILDYREAQGRFTSIKDLHNVTGIGDKTFAAPQDLGTV</sequence>
<dbReference type="Gene3D" id="1.10.150.280">
    <property type="entry name" value="AF1531-like domain"/>
    <property type="match status" value="1"/>
</dbReference>
<gene>
    <name evidence="1" type="ORF">C3B59_01120</name>
</gene>
<reference evidence="1 2" key="1">
    <citation type="submission" date="2018-01" db="EMBL/GenBank/DDBJ databases">
        <title>Cryobacterium sp. nov., from glaciers in China.</title>
        <authorList>
            <person name="Liu Q."/>
            <person name="Xin Y.-H."/>
        </authorList>
    </citation>
    <scope>NUCLEOTIDE SEQUENCE [LARGE SCALE GENOMIC DNA]</scope>
    <source>
        <strain evidence="1 2">TMB1-8</strain>
    </source>
</reference>
<dbReference type="AlphaFoldDB" id="A0A2S3ZQR5"/>
<dbReference type="RefSeq" id="WP_103429661.1">
    <property type="nucleotide sequence ID" value="NZ_PPXF01000011.1"/>
</dbReference>
<proteinExistence type="predicted"/>
<evidence type="ECO:0000313" key="2">
    <source>
        <dbReference type="Proteomes" id="UP000237104"/>
    </source>
</evidence>
<dbReference type="EMBL" id="PPXF01000011">
    <property type="protein sequence ID" value="POH71237.1"/>
    <property type="molecule type" value="Genomic_DNA"/>
</dbReference>
<dbReference type="SUPFAM" id="SSF47781">
    <property type="entry name" value="RuvA domain 2-like"/>
    <property type="match status" value="1"/>
</dbReference>
<dbReference type="Pfam" id="PF12836">
    <property type="entry name" value="HHH_3"/>
    <property type="match status" value="1"/>
</dbReference>
<dbReference type="OrthoDB" id="9758724at2"/>
<evidence type="ECO:0000313" key="1">
    <source>
        <dbReference type="EMBL" id="POH71237.1"/>
    </source>
</evidence>
<name>A0A2S3ZQR5_9MICO</name>
<dbReference type="Proteomes" id="UP000237104">
    <property type="component" value="Unassembled WGS sequence"/>
</dbReference>
<protein>
    <recommendedName>
        <fullName evidence="3">Competence protein ComEA</fullName>
    </recommendedName>
</protein>
<evidence type="ECO:0008006" key="3">
    <source>
        <dbReference type="Google" id="ProtNLM"/>
    </source>
</evidence>
<comment type="caution">
    <text evidence="1">The sequence shown here is derived from an EMBL/GenBank/DDBJ whole genome shotgun (WGS) entry which is preliminary data.</text>
</comment>